<name>A0A6L6IUY6_9RHOB</name>
<dbReference type="EMBL" id="WMII01000006">
    <property type="protein sequence ID" value="MTH64315.1"/>
    <property type="molecule type" value="Genomic_DNA"/>
</dbReference>
<gene>
    <name evidence="1" type="ORF">GL284_08525</name>
</gene>
<evidence type="ECO:0000313" key="1">
    <source>
        <dbReference type="EMBL" id="MTH64315.1"/>
    </source>
</evidence>
<reference evidence="1 2" key="1">
    <citation type="submission" date="2019-11" db="EMBL/GenBank/DDBJ databases">
        <authorList>
            <person name="Dong K."/>
        </authorList>
    </citation>
    <scope>NUCLEOTIDE SEQUENCE [LARGE SCALE GENOMIC DNA]</scope>
    <source>
        <strain evidence="1 2">DK608</strain>
    </source>
</reference>
<dbReference type="AlphaFoldDB" id="A0A6L6IUY6"/>
<protein>
    <submittedName>
        <fullName evidence="1">Uncharacterized protein</fullName>
    </submittedName>
</protein>
<evidence type="ECO:0000313" key="2">
    <source>
        <dbReference type="Proteomes" id="UP000478740"/>
    </source>
</evidence>
<dbReference type="RefSeq" id="WP_155097796.1">
    <property type="nucleotide sequence ID" value="NZ_WMII01000006.1"/>
</dbReference>
<comment type="caution">
    <text evidence="1">The sequence shown here is derived from an EMBL/GenBank/DDBJ whole genome shotgun (WGS) entry which is preliminary data.</text>
</comment>
<keyword evidence="2" id="KW-1185">Reference proteome</keyword>
<accession>A0A6L6IUY6</accession>
<dbReference type="Proteomes" id="UP000478740">
    <property type="component" value="Unassembled WGS sequence"/>
</dbReference>
<organism evidence="1 2">
    <name type="scientific">Paracoccus shanxieyensis</name>
    <dbReference type="NCBI Taxonomy" id="2675752"/>
    <lineage>
        <taxon>Bacteria</taxon>
        <taxon>Pseudomonadati</taxon>
        <taxon>Pseudomonadota</taxon>
        <taxon>Alphaproteobacteria</taxon>
        <taxon>Rhodobacterales</taxon>
        <taxon>Paracoccaceae</taxon>
        <taxon>Paracoccus</taxon>
    </lineage>
</organism>
<proteinExistence type="predicted"/>
<sequence>MMSRILQEITACMTDDGDILNVLRFSDQPCAGNAAESLRTDRGYHVTRVGADEFFLTWTGQRMTAIRRGGEHAAA</sequence>